<sequence length="708" mass="77914">MPDPPPTERSLHDSAQHVRCAPSDAKLRTTLADRASRAQLWEAIRLATISSAFRSAGVALPIPTSADAAGPSLNKLLQAAMSEFIRRTRPSLPAFVELVRCQPPGDYRPNKAMVPAVLAQQCRGYEHLDALLQIASEGVRVRLHRPLPRQTRFPRNHPSASERLPVLRANIRKEQDLFRCLVLDADIVEIWPESFASPFGVVNKGDDDTHTSGRVIHDLSYPEDGSVNAYTDPSNVPKATFEHCSSVAREILRCKLENPDHDVLVMAGDVASAYRNAYTHSAYVHMFAGFIPEDNAIIIDMSAAFGWTGSAGTYSVLGGAVAFIHGSTGSGTRRRGFYNYHCVDDHINVASSTGTQCEDAERSLRFAMTTVMGPSAVNDRKFTAWSTQQKVLGLIFDTTAGTVAMPAKKVVKARSSIAHAFHSQALSRSEFRSLLGSLRHVATCVRPAQAFIQRLRMSERILHRCARVPVTNDMRDDLSWWWHLLHSPSLNGVPLEYFKSPPDPDVTVITDASDIGVCAIVPASRLALTYRFSAPEQELIQAFKTGDANNFDINYRELLACALAIQTWGPSWQRRHATAIPLHVHFRIDNTSAVAWQSKMSSRNPRAQALIRVLCMWEHQFGLRLSASHIPGVENTTADAGSRRWENPTYATKFRDATAGWTHNKHPGTSALTDAWQSFCASTPSPPPPTRPTPARSTAGTSGSHAEA</sequence>
<name>A0A6G0R5D3_9STRA</name>
<dbReference type="CDD" id="cd09275">
    <property type="entry name" value="RNase_HI_RT_DIRS1"/>
    <property type="match status" value="1"/>
</dbReference>
<proteinExistence type="predicted"/>
<accession>A0A6G0R5D3</accession>
<evidence type="ECO:0000313" key="3">
    <source>
        <dbReference type="Proteomes" id="UP000486351"/>
    </source>
</evidence>
<dbReference type="PANTHER" id="PTHR33050:SF7">
    <property type="entry name" value="RIBONUCLEASE H"/>
    <property type="match status" value="1"/>
</dbReference>
<comment type="caution">
    <text evidence="2">The sequence shown here is derived from an EMBL/GenBank/DDBJ whole genome shotgun (WGS) entry which is preliminary data.</text>
</comment>
<gene>
    <name evidence="2" type="ORF">PF008_g18544</name>
</gene>
<dbReference type="InterPro" id="IPR052055">
    <property type="entry name" value="Hepadnavirus_pol/RT"/>
</dbReference>
<feature type="region of interest" description="Disordered" evidence="1">
    <location>
        <begin position="678"/>
        <end position="708"/>
    </location>
</feature>
<organism evidence="2 3">
    <name type="scientific">Phytophthora fragariae</name>
    <dbReference type="NCBI Taxonomy" id="53985"/>
    <lineage>
        <taxon>Eukaryota</taxon>
        <taxon>Sar</taxon>
        <taxon>Stramenopiles</taxon>
        <taxon>Oomycota</taxon>
        <taxon>Peronosporomycetes</taxon>
        <taxon>Peronosporales</taxon>
        <taxon>Peronosporaceae</taxon>
        <taxon>Phytophthora</taxon>
    </lineage>
</organism>
<evidence type="ECO:0000313" key="2">
    <source>
        <dbReference type="EMBL" id="KAE9318249.1"/>
    </source>
</evidence>
<dbReference type="AlphaFoldDB" id="A0A6G0R5D3"/>
<dbReference type="EMBL" id="QXFY01001421">
    <property type="protein sequence ID" value="KAE9318249.1"/>
    <property type="molecule type" value="Genomic_DNA"/>
</dbReference>
<protein>
    <submittedName>
        <fullName evidence="2">Uncharacterized protein</fullName>
    </submittedName>
</protein>
<evidence type="ECO:0000256" key="1">
    <source>
        <dbReference type="SAM" id="MobiDB-lite"/>
    </source>
</evidence>
<reference evidence="2 3" key="1">
    <citation type="submission" date="2018-09" db="EMBL/GenBank/DDBJ databases">
        <title>Genomic investigation of the strawberry pathogen Phytophthora fragariae indicates pathogenicity is determined by transcriptional variation in three key races.</title>
        <authorList>
            <person name="Adams T.M."/>
            <person name="Armitage A.D."/>
            <person name="Sobczyk M.K."/>
            <person name="Bates H.J."/>
            <person name="Dunwell J.M."/>
            <person name="Nellist C.F."/>
            <person name="Harrison R.J."/>
        </authorList>
    </citation>
    <scope>NUCLEOTIDE SEQUENCE [LARGE SCALE GENOMIC DNA]</scope>
    <source>
        <strain evidence="2 3">NOV-77</strain>
    </source>
</reference>
<dbReference type="PANTHER" id="PTHR33050">
    <property type="entry name" value="REVERSE TRANSCRIPTASE DOMAIN-CONTAINING PROTEIN"/>
    <property type="match status" value="1"/>
</dbReference>
<dbReference type="Proteomes" id="UP000486351">
    <property type="component" value="Unassembled WGS sequence"/>
</dbReference>